<proteinExistence type="inferred from homology"/>
<feature type="region of interest" description="Disordered" evidence="16">
    <location>
        <begin position="646"/>
        <end position="685"/>
    </location>
</feature>
<feature type="coiled-coil region" evidence="15">
    <location>
        <begin position="392"/>
        <end position="433"/>
    </location>
</feature>
<keyword evidence="7 13" id="KW-0863">Zinc-finger</keyword>
<dbReference type="PANTHER" id="PTHR23163:SF0">
    <property type="entry name" value="E3 UBIQUITIN-PROTEIN LIGASE BRE1"/>
    <property type="match status" value="1"/>
</dbReference>
<dbReference type="UniPathway" id="UPA00143"/>
<feature type="compositionally biased region" description="Low complexity" evidence="16">
    <location>
        <begin position="60"/>
        <end position="72"/>
    </location>
</feature>
<dbReference type="SMART" id="SM00184">
    <property type="entry name" value="RING"/>
    <property type="match status" value="1"/>
</dbReference>
<dbReference type="GO" id="GO:0006325">
    <property type="term" value="P:chromatin organization"/>
    <property type="evidence" value="ECO:0007669"/>
    <property type="project" value="UniProtKB-KW"/>
</dbReference>
<comment type="pathway">
    <text evidence="3 14">Protein modification; protein ubiquitination.</text>
</comment>
<sequence>MSGANGASSVLEDATPVSPNHDEHDDMPQQSTTCLGEGAVSNEAHTGNAPTELPHVIAQTTQPTTPSDSSRPSSPPLAPQEPSMCSMKMMFKRFPQLQTVTPTIATTASEPVVATTSGPSQEEKDEPSLKRDREADTQVEHPLKKLALAQYNKEAMGASTGPPPLKKLALAQYHKDPNNSKVSSGSLESHSVASSSTQQHTNMEPLKVEAQVAAPMWGSKPTNLQDAVASEESSSEDVATLQQKIKELETDLFYTKDNLMHEQKRWLHFRKRARNCNIWAVLMGIADPSAPTTDPAAPTSKQSSLSKPEVSAEFEAQLEEAQDALLEQTTRAESLAKETVRLSAENQDLQSRLLLQKAKDAQVDSEGFVQQMLEHPLYKKLMTCYHEEHIVAQKYGQQLEQVREELRVETRRCQTMQEKIEEHERKMRKKLEHQLHEKDAKLLDRDALHRDLSYRLKRLEAVSEQAADEQLKVKEYSVLVNSLRRESEKLRHRLRKDHHDDLAKEVENISKAYEDMSEQNSRLLSQMEEKDRLSNNLLTERLKNQHNIQLLKAELQTQREHLETTEKLRANQEMWIEKMYGLLETMHNAERHSCRQNSELQTLGLRQHKELVALKLQNEELLQQVEHLKGAGMSFTEEAERLTRVASANEMDNRKKTEELHKLQSKHESLKKKAEKATPQKAPKATESAELLELREKVEAYRIVLNCNVCNARRKDTIITKCLHVFCSQCVEENLRDRKRKCPQCAMKFSESDVKHVYLSDV</sequence>
<dbReference type="PROSITE" id="PS50089">
    <property type="entry name" value="ZF_RING_2"/>
    <property type="match status" value="1"/>
</dbReference>
<comment type="similarity">
    <text evidence="4 14">Belongs to the BRE1 family.</text>
</comment>
<keyword evidence="6 14" id="KW-0479">Metal-binding</keyword>
<evidence type="ECO:0000256" key="6">
    <source>
        <dbReference type="ARBA" id="ARBA00022723"/>
    </source>
</evidence>
<evidence type="ECO:0000256" key="2">
    <source>
        <dbReference type="ARBA" id="ARBA00004123"/>
    </source>
</evidence>
<dbReference type="InterPro" id="IPR017907">
    <property type="entry name" value="Znf_RING_CS"/>
</dbReference>
<evidence type="ECO:0000256" key="9">
    <source>
        <dbReference type="ARBA" id="ARBA00022833"/>
    </source>
</evidence>
<dbReference type="EC" id="2.3.2.27" evidence="14"/>
<gene>
    <name evidence="18" type="ORF">EGYM00163_LOCUS49006</name>
</gene>
<dbReference type="PROSITE" id="PS00518">
    <property type="entry name" value="ZF_RING_1"/>
    <property type="match status" value="1"/>
</dbReference>
<evidence type="ECO:0000259" key="17">
    <source>
        <dbReference type="PROSITE" id="PS50089"/>
    </source>
</evidence>
<protein>
    <recommendedName>
        <fullName evidence="14">E3 ubiquitin protein ligase</fullName>
        <ecNumber evidence="14">2.3.2.27</ecNumber>
    </recommendedName>
</protein>
<dbReference type="InterPro" id="IPR001841">
    <property type="entry name" value="Znf_RING"/>
</dbReference>
<keyword evidence="11 14" id="KW-0175">Coiled coil</keyword>
<dbReference type="GO" id="GO:0016567">
    <property type="term" value="P:protein ubiquitination"/>
    <property type="evidence" value="ECO:0007669"/>
    <property type="project" value="UniProtKB-UniRule"/>
</dbReference>
<feature type="coiled-coil region" evidence="15">
    <location>
        <begin position="473"/>
        <end position="568"/>
    </location>
</feature>
<dbReference type="Pfam" id="PF13923">
    <property type="entry name" value="zf-C3HC4_2"/>
    <property type="match status" value="1"/>
</dbReference>
<dbReference type="Gene3D" id="3.30.40.10">
    <property type="entry name" value="Zinc/RING finger domain, C3HC4 (zinc finger)"/>
    <property type="match status" value="1"/>
</dbReference>
<evidence type="ECO:0000256" key="13">
    <source>
        <dbReference type="PROSITE-ProRule" id="PRU00175"/>
    </source>
</evidence>
<feature type="compositionally biased region" description="Basic and acidic residues" evidence="16">
    <location>
        <begin position="126"/>
        <end position="141"/>
    </location>
</feature>
<evidence type="ECO:0000256" key="8">
    <source>
        <dbReference type="ARBA" id="ARBA00022786"/>
    </source>
</evidence>
<dbReference type="GO" id="GO:0033503">
    <property type="term" value="C:HULC complex"/>
    <property type="evidence" value="ECO:0007669"/>
    <property type="project" value="TreeGrafter"/>
</dbReference>
<evidence type="ECO:0000256" key="11">
    <source>
        <dbReference type="ARBA" id="ARBA00023054"/>
    </source>
</evidence>
<feature type="region of interest" description="Disordered" evidence="16">
    <location>
        <begin position="1"/>
        <end position="86"/>
    </location>
</feature>
<evidence type="ECO:0000313" key="18">
    <source>
        <dbReference type="EMBL" id="CAE0837634.1"/>
    </source>
</evidence>
<feature type="region of interest" description="Disordered" evidence="16">
    <location>
        <begin position="290"/>
        <end position="310"/>
    </location>
</feature>
<comment type="catalytic activity">
    <reaction evidence="1 14">
        <text>S-ubiquitinyl-[E2 ubiquitin-conjugating enzyme]-L-cysteine + [acceptor protein]-L-lysine = [E2 ubiquitin-conjugating enzyme]-L-cysteine + N(6)-ubiquitinyl-[acceptor protein]-L-lysine.</text>
        <dbReference type="EC" id="2.3.2.27"/>
    </reaction>
</comment>
<feature type="region of interest" description="Disordered" evidence="16">
    <location>
        <begin position="103"/>
        <end position="141"/>
    </location>
</feature>
<evidence type="ECO:0000256" key="5">
    <source>
        <dbReference type="ARBA" id="ARBA00022679"/>
    </source>
</evidence>
<dbReference type="InterPro" id="IPR013083">
    <property type="entry name" value="Znf_RING/FYVE/PHD"/>
</dbReference>
<dbReference type="GO" id="GO:0061630">
    <property type="term" value="F:ubiquitin protein ligase activity"/>
    <property type="evidence" value="ECO:0007669"/>
    <property type="project" value="UniProtKB-EC"/>
</dbReference>
<evidence type="ECO:0000256" key="1">
    <source>
        <dbReference type="ARBA" id="ARBA00000900"/>
    </source>
</evidence>
<dbReference type="GO" id="GO:0005634">
    <property type="term" value="C:nucleus"/>
    <property type="evidence" value="ECO:0007669"/>
    <property type="project" value="UniProtKB-SubCell"/>
</dbReference>
<keyword evidence="8 14" id="KW-0833">Ubl conjugation pathway</keyword>
<keyword evidence="10 14" id="KW-0156">Chromatin regulator</keyword>
<dbReference type="SUPFAM" id="SSF57850">
    <property type="entry name" value="RING/U-box"/>
    <property type="match status" value="1"/>
</dbReference>
<dbReference type="AlphaFoldDB" id="A0A7S4GIB7"/>
<dbReference type="PANTHER" id="PTHR23163">
    <property type="entry name" value="RING FINGER PROTEIN-RELATED"/>
    <property type="match status" value="1"/>
</dbReference>
<feature type="compositionally biased region" description="Basic and acidic residues" evidence="16">
    <location>
        <begin position="651"/>
        <end position="678"/>
    </location>
</feature>
<dbReference type="EMBL" id="HBJA01142232">
    <property type="protein sequence ID" value="CAE0837634.1"/>
    <property type="molecule type" value="Transcribed_RNA"/>
</dbReference>
<evidence type="ECO:0000256" key="14">
    <source>
        <dbReference type="RuleBase" id="RU365038"/>
    </source>
</evidence>
<keyword evidence="5 14" id="KW-0808">Transferase</keyword>
<comment type="subcellular location">
    <subcellularLocation>
        <location evidence="2 14">Nucleus</location>
    </subcellularLocation>
</comment>
<evidence type="ECO:0000256" key="3">
    <source>
        <dbReference type="ARBA" id="ARBA00004906"/>
    </source>
</evidence>
<dbReference type="CDD" id="cd16499">
    <property type="entry name" value="RING-HC_Bre1-like"/>
    <property type="match status" value="1"/>
</dbReference>
<dbReference type="InterPro" id="IPR013956">
    <property type="entry name" value="E3_ubiquit_lig_Bre1"/>
</dbReference>
<feature type="coiled-coil region" evidence="15">
    <location>
        <begin position="311"/>
        <end position="352"/>
    </location>
</feature>
<keyword evidence="12 14" id="KW-0539">Nucleus</keyword>
<feature type="region of interest" description="Disordered" evidence="16">
    <location>
        <begin position="176"/>
        <end position="201"/>
    </location>
</feature>
<accession>A0A7S4GIB7</accession>
<keyword evidence="9 14" id="KW-0862">Zinc</keyword>
<evidence type="ECO:0000256" key="15">
    <source>
        <dbReference type="SAM" id="Coils"/>
    </source>
</evidence>
<evidence type="ECO:0000256" key="12">
    <source>
        <dbReference type="ARBA" id="ARBA00023242"/>
    </source>
</evidence>
<feature type="compositionally biased region" description="Low complexity" evidence="16">
    <location>
        <begin position="290"/>
        <end position="300"/>
    </location>
</feature>
<feature type="compositionally biased region" description="Polar residues" evidence="16">
    <location>
        <begin position="179"/>
        <end position="201"/>
    </location>
</feature>
<feature type="compositionally biased region" description="Polar residues" evidence="16">
    <location>
        <begin position="103"/>
        <end position="120"/>
    </location>
</feature>
<dbReference type="GO" id="GO:0008270">
    <property type="term" value="F:zinc ion binding"/>
    <property type="evidence" value="ECO:0007669"/>
    <property type="project" value="UniProtKB-KW"/>
</dbReference>
<evidence type="ECO:0000256" key="16">
    <source>
        <dbReference type="SAM" id="MobiDB-lite"/>
    </source>
</evidence>
<evidence type="ECO:0000256" key="4">
    <source>
        <dbReference type="ARBA" id="ARBA00005555"/>
    </source>
</evidence>
<organism evidence="18">
    <name type="scientific">Eutreptiella gymnastica</name>
    <dbReference type="NCBI Taxonomy" id="73025"/>
    <lineage>
        <taxon>Eukaryota</taxon>
        <taxon>Discoba</taxon>
        <taxon>Euglenozoa</taxon>
        <taxon>Euglenida</taxon>
        <taxon>Spirocuta</taxon>
        <taxon>Euglenophyceae</taxon>
        <taxon>Eutreptiales</taxon>
        <taxon>Eutreptiaceae</taxon>
        <taxon>Eutreptiella</taxon>
    </lineage>
</organism>
<name>A0A7S4GIB7_9EUGL</name>
<evidence type="ECO:0000256" key="7">
    <source>
        <dbReference type="ARBA" id="ARBA00022771"/>
    </source>
</evidence>
<feature type="domain" description="RING-type" evidence="17">
    <location>
        <begin position="707"/>
        <end position="745"/>
    </location>
</feature>
<reference evidence="18" key="1">
    <citation type="submission" date="2021-01" db="EMBL/GenBank/DDBJ databases">
        <authorList>
            <person name="Corre E."/>
            <person name="Pelletier E."/>
            <person name="Niang G."/>
            <person name="Scheremetjew M."/>
            <person name="Finn R."/>
            <person name="Kale V."/>
            <person name="Holt S."/>
            <person name="Cochrane G."/>
            <person name="Meng A."/>
            <person name="Brown T."/>
            <person name="Cohen L."/>
        </authorList>
    </citation>
    <scope>NUCLEOTIDE SEQUENCE</scope>
    <source>
        <strain evidence="18">CCMP1594</strain>
    </source>
</reference>
<evidence type="ECO:0000256" key="10">
    <source>
        <dbReference type="ARBA" id="ARBA00022853"/>
    </source>
</evidence>